<evidence type="ECO:0000259" key="7">
    <source>
        <dbReference type="Pfam" id="PF02687"/>
    </source>
</evidence>
<feature type="transmembrane region" description="Helical" evidence="6">
    <location>
        <begin position="419"/>
        <end position="439"/>
    </location>
</feature>
<evidence type="ECO:0000256" key="3">
    <source>
        <dbReference type="ARBA" id="ARBA00022692"/>
    </source>
</evidence>
<evidence type="ECO:0000256" key="6">
    <source>
        <dbReference type="SAM" id="Phobius"/>
    </source>
</evidence>
<feature type="transmembrane region" description="Helical" evidence="6">
    <location>
        <begin position="21"/>
        <end position="41"/>
    </location>
</feature>
<dbReference type="GO" id="GO:0005886">
    <property type="term" value="C:plasma membrane"/>
    <property type="evidence" value="ECO:0007669"/>
    <property type="project" value="UniProtKB-SubCell"/>
</dbReference>
<feature type="domain" description="ABC3 transporter permease C-terminal" evidence="7">
    <location>
        <begin position="670"/>
        <end position="782"/>
    </location>
</feature>
<feature type="domain" description="MacB-like periplasmic core" evidence="8">
    <location>
        <begin position="20"/>
        <end position="237"/>
    </location>
</feature>
<keyword evidence="4 6" id="KW-1133">Transmembrane helix</keyword>
<dbReference type="Pfam" id="PF02687">
    <property type="entry name" value="FtsX"/>
    <property type="match status" value="2"/>
</dbReference>
<sequence>MLKNYFQTAWRNIIKHKATSFINIFGLSVGMTAAVLIFLWAQNERNFDSQPDQKQIYRLTTRVPSIGWVWESTPLLLAEAIRTELPDVQKTARLNTNNLPVVSLKGNLFYGKDYAYVDDDWFSMFNYRFIAGSTTAFNANPFSIILTKSEARRFFADANPVGQSLHIDSVDYQVRGIVPDASPNSSFQYKAFLPISALLTNPKIRANDENWDNANYITFVKLAPGVNMERATRKINDVIKLKGKASDNVPVSMISLSDMHFETEIQNSVFNHGNKNTVLIISLIGGLLLLIACINYVNLSTAKAGLRAKEVSIRKITGASRSDLFTQFIGESFLTSLVAAVITLILVRFFLPLFNELTGKDFDFRYSLPILLQVSGVTLISSFILNSIYPALLLSSFSPINVFRGVTILKVKDNTFRKGLVIIQFIVSVILIAATLVIYKQMQFIQQKDLGYSKSQVVSFALPFTINRDRKNALLKTMKQELLAQSAVQSVTTSNQPLVNMGSACSGCADWAGRDTSLRPTIAQLSVDEDFQKTMDLKMQSGRWFNRNTSDKHNVVLNETALKTLSIREPAIGQQFVFKGDTGQIIGIAKDFTFKSMHDKIGPLVIFNNADWRSYFAVRISGNHTREALAAVETVWKKNLPEVPLEYSFLDEQFSELYTEDTRTSHLTLIFACIAIVISSLGVFSLVAFEVEHRTKEIGIRKILGAPIKGIVSMLSADFVKLVFISILVASPIAWWVMNKWIQNFVYRIPINWWMFAIAGVIAMLITLITISFQAIKAAMANPVKSLRTE</sequence>
<keyword evidence="3 6" id="KW-0812">Transmembrane</keyword>
<feature type="transmembrane region" description="Helical" evidence="6">
    <location>
        <begin position="370"/>
        <end position="394"/>
    </location>
</feature>
<feature type="transmembrane region" description="Helical" evidence="6">
    <location>
        <begin position="324"/>
        <end position="350"/>
    </location>
</feature>
<proteinExistence type="predicted"/>
<dbReference type="InterPro" id="IPR025857">
    <property type="entry name" value="MacB_PCD"/>
</dbReference>
<feature type="transmembrane region" description="Helical" evidence="6">
    <location>
        <begin position="710"/>
        <end position="733"/>
    </location>
</feature>
<dbReference type="AlphaFoldDB" id="A0A7K1YBS3"/>
<evidence type="ECO:0000256" key="2">
    <source>
        <dbReference type="ARBA" id="ARBA00022475"/>
    </source>
</evidence>
<evidence type="ECO:0000256" key="4">
    <source>
        <dbReference type="ARBA" id="ARBA00022989"/>
    </source>
</evidence>
<dbReference type="Pfam" id="PF12704">
    <property type="entry name" value="MacB_PCD"/>
    <property type="match status" value="2"/>
</dbReference>
<evidence type="ECO:0000313" key="9">
    <source>
        <dbReference type="EMBL" id="MXV51478.1"/>
    </source>
</evidence>
<reference evidence="9 10" key="1">
    <citation type="submission" date="2019-11" db="EMBL/GenBank/DDBJ databases">
        <title>Pedobacter sp. HMF7647 Genome sequencing and assembly.</title>
        <authorList>
            <person name="Kang H."/>
            <person name="Kim H."/>
            <person name="Joh K."/>
        </authorList>
    </citation>
    <scope>NUCLEOTIDE SEQUENCE [LARGE SCALE GENOMIC DNA]</scope>
    <source>
        <strain evidence="9 10">HMF7647</strain>
    </source>
</reference>
<keyword evidence="5 6" id="KW-0472">Membrane</keyword>
<dbReference type="PANTHER" id="PTHR30572">
    <property type="entry name" value="MEMBRANE COMPONENT OF TRANSPORTER-RELATED"/>
    <property type="match status" value="1"/>
</dbReference>
<evidence type="ECO:0000313" key="10">
    <source>
        <dbReference type="Proteomes" id="UP000466586"/>
    </source>
</evidence>
<name>A0A7K1YBS3_9SPHI</name>
<feature type="domain" description="ABC3 transporter permease C-terminal" evidence="7">
    <location>
        <begin position="283"/>
        <end position="399"/>
    </location>
</feature>
<dbReference type="InterPro" id="IPR003838">
    <property type="entry name" value="ABC3_permease_C"/>
</dbReference>
<evidence type="ECO:0000256" key="1">
    <source>
        <dbReference type="ARBA" id="ARBA00004651"/>
    </source>
</evidence>
<dbReference type="Proteomes" id="UP000466586">
    <property type="component" value="Unassembled WGS sequence"/>
</dbReference>
<dbReference type="PANTHER" id="PTHR30572:SF18">
    <property type="entry name" value="ABC-TYPE MACROLIDE FAMILY EXPORT SYSTEM PERMEASE COMPONENT 2"/>
    <property type="match status" value="1"/>
</dbReference>
<evidence type="ECO:0000259" key="8">
    <source>
        <dbReference type="Pfam" id="PF12704"/>
    </source>
</evidence>
<dbReference type="EMBL" id="WVHT01000004">
    <property type="protein sequence ID" value="MXV51478.1"/>
    <property type="molecule type" value="Genomic_DNA"/>
</dbReference>
<dbReference type="RefSeq" id="WP_160844646.1">
    <property type="nucleotide sequence ID" value="NZ_WVHT01000004.1"/>
</dbReference>
<feature type="domain" description="MacB-like periplasmic core" evidence="8">
    <location>
        <begin position="488"/>
        <end position="624"/>
    </location>
</feature>
<feature type="transmembrane region" description="Helical" evidence="6">
    <location>
        <begin position="667"/>
        <end position="689"/>
    </location>
</feature>
<organism evidence="9 10">
    <name type="scientific">Hufsiella arboris</name>
    <dbReference type="NCBI Taxonomy" id="2695275"/>
    <lineage>
        <taxon>Bacteria</taxon>
        <taxon>Pseudomonadati</taxon>
        <taxon>Bacteroidota</taxon>
        <taxon>Sphingobacteriia</taxon>
        <taxon>Sphingobacteriales</taxon>
        <taxon>Sphingobacteriaceae</taxon>
        <taxon>Hufsiella</taxon>
    </lineage>
</organism>
<comment type="subcellular location">
    <subcellularLocation>
        <location evidence="1">Cell membrane</location>
        <topology evidence="1">Multi-pass membrane protein</topology>
    </subcellularLocation>
</comment>
<keyword evidence="10" id="KW-1185">Reference proteome</keyword>
<evidence type="ECO:0000256" key="5">
    <source>
        <dbReference type="ARBA" id="ARBA00023136"/>
    </source>
</evidence>
<feature type="transmembrane region" description="Helical" evidence="6">
    <location>
        <begin position="753"/>
        <end position="776"/>
    </location>
</feature>
<protein>
    <submittedName>
        <fullName evidence="9">FtsX-like permease family protein</fullName>
    </submittedName>
</protein>
<keyword evidence="2" id="KW-1003">Cell membrane</keyword>
<dbReference type="InterPro" id="IPR050250">
    <property type="entry name" value="Macrolide_Exporter_MacB"/>
</dbReference>
<accession>A0A7K1YBS3</accession>
<feature type="transmembrane region" description="Helical" evidence="6">
    <location>
        <begin position="278"/>
        <end position="299"/>
    </location>
</feature>
<comment type="caution">
    <text evidence="9">The sequence shown here is derived from an EMBL/GenBank/DDBJ whole genome shotgun (WGS) entry which is preliminary data.</text>
</comment>
<gene>
    <name evidence="9" type="ORF">GS399_10900</name>
</gene>
<dbReference type="GO" id="GO:0022857">
    <property type="term" value="F:transmembrane transporter activity"/>
    <property type="evidence" value="ECO:0007669"/>
    <property type="project" value="TreeGrafter"/>
</dbReference>